<reference evidence="1" key="1">
    <citation type="submission" date="2021-02" db="EMBL/GenBank/DDBJ databases">
        <authorList>
            <consortium name="DOE Joint Genome Institute"/>
            <person name="Ahrendt S."/>
            <person name="Looney B.P."/>
            <person name="Miyauchi S."/>
            <person name="Morin E."/>
            <person name="Drula E."/>
            <person name="Courty P.E."/>
            <person name="Chicoki N."/>
            <person name="Fauchery L."/>
            <person name="Kohler A."/>
            <person name="Kuo A."/>
            <person name="Labutti K."/>
            <person name="Pangilinan J."/>
            <person name="Lipzen A."/>
            <person name="Riley R."/>
            <person name="Andreopoulos W."/>
            <person name="He G."/>
            <person name="Johnson J."/>
            <person name="Barry K.W."/>
            <person name="Grigoriev I.V."/>
            <person name="Nagy L."/>
            <person name="Hibbett D."/>
            <person name="Henrissat B."/>
            <person name="Matheny P.B."/>
            <person name="Labbe J."/>
            <person name="Martin F."/>
        </authorList>
    </citation>
    <scope>NUCLEOTIDE SEQUENCE</scope>
    <source>
        <strain evidence="1">EC-137</strain>
    </source>
</reference>
<proteinExistence type="predicted"/>
<name>A0ACB8Q798_9AGAM</name>
<evidence type="ECO:0000313" key="1">
    <source>
        <dbReference type="EMBL" id="KAI0027578.1"/>
    </source>
</evidence>
<comment type="caution">
    <text evidence="1">The sequence shown here is derived from an EMBL/GenBank/DDBJ whole genome shotgun (WGS) entry which is preliminary data.</text>
</comment>
<keyword evidence="2" id="KW-1185">Reference proteome</keyword>
<organism evidence="1 2">
    <name type="scientific">Vararia minispora EC-137</name>
    <dbReference type="NCBI Taxonomy" id="1314806"/>
    <lineage>
        <taxon>Eukaryota</taxon>
        <taxon>Fungi</taxon>
        <taxon>Dikarya</taxon>
        <taxon>Basidiomycota</taxon>
        <taxon>Agaricomycotina</taxon>
        <taxon>Agaricomycetes</taxon>
        <taxon>Russulales</taxon>
        <taxon>Lachnocladiaceae</taxon>
        <taxon>Vararia</taxon>
    </lineage>
</organism>
<evidence type="ECO:0000313" key="2">
    <source>
        <dbReference type="Proteomes" id="UP000814128"/>
    </source>
</evidence>
<sequence length="528" mass="58466">MDIGPLVSSLHRSLDALAARPALPLTASILLAAYVAARYFSSPWRHLPPGPPGYPIIGSALEIFSDKQRFFEKCTAYGEVVYVNLAGQPAIIFNSLRTAADILDRRAATFSSRPRAIVTNELLSNHLNFIIEGHTDNWRRQRRAVNEGFRPTAATRYYAMEAEEAARLALALAGDANISVPGGYAHHYNRYSASISFMINFDRAMRDSPEDRAMATTLDDIGGQLQRTAAPGAHFVEFFPAMLMIPARFAKWKRDALEGHVRITKFYNTLIDDVKKRMAIGEARPCLARTLIEEKEHFGLSEAETSWAAGMMYVVGSETQGATLEWATLALAAHPEVQRRAHAELDAAIGHARAPRVDDRAQMPYIAAIIREVLRWRPVVPSAVPHMAEEDTWYEGMFIPKGSLCLPNIVACNMDPQLYGADAARFNPARFLDEKGQLKPSLADTKDEGHVTYGFGRRICVGRHVANDTLFVAVATMLWAFELSTVGEYDLDTYVDKGISSCPKPFKCKFVPRFPDATAILAGTLETS</sequence>
<dbReference type="Proteomes" id="UP000814128">
    <property type="component" value="Unassembled WGS sequence"/>
</dbReference>
<reference evidence="1" key="2">
    <citation type="journal article" date="2022" name="New Phytol.">
        <title>Evolutionary transition to the ectomycorrhizal habit in the genomes of a hyperdiverse lineage of mushroom-forming fungi.</title>
        <authorList>
            <person name="Looney B."/>
            <person name="Miyauchi S."/>
            <person name="Morin E."/>
            <person name="Drula E."/>
            <person name="Courty P.E."/>
            <person name="Kohler A."/>
            <person name="Kuo A."/>
            <person name="LaButti K."/>
            <person name="Pangilinan J."/>
            <person name="Lipzen A."/>
            <person name="Riley R."/>
            <person name="Andreopoulos W."/>
            <person name="He G."/>
            <person name="Johnson J."/>
            <person name="Nolan M."/>
            <person name="Tritt A."/>
            <person name="Barry K.W."/>
            <person name="Grigoriev I.V."/>
            <person name="Nagy L.G."/>
            <person name="Hibbett D."/>
            <person name="Henrissat B."/>
            <person name="Matheny P.B."/>
            <person name="Labbe J."/>
            <person name="Martin F.M."/>
        </authorList>
    </citation>
    <scope>NUCLEOTIDE SEQUENCE</scope>
    <source>
        <strain evidence="1">EC-137</strain>
    </source>
</reference>
<accession>A0ACB8Q798</accession>
<protein>
    <submittedName>
        <fullName evidence="1">Cytochrome P450</fullName>
    </submittedName>
</protein>
<dbReference type="EMBL" id="MU273878">
    <property type="protein sequence ID" value="KAI0027578.1"/>
    <property type="molecule type" value="Genomic_DNA"/>
</dbReference>
<gene>
    <name evidence="1" type="ORF">K488DRAFT_90706</name>
</gene>